<dbReference type="Proteomes" id="UP000295703">
    <property type="component" value="Unassembled WGS sequence"/>
</dbReference>
<comment type="caution">
    <text evidence="2">The sequence shown here is derived from an EMBL/GenBank/DDBJ whole genome shotgun (WGS) entry which is preliminary data.</text>
</comment>
<feature type="region of interest" description="Disordered" evidence="1">
    <location>
        <begin position="171"/>
        <end position="197"/>
    </location>
</feature>
<evidence type="ECO:0000313" key="3">
    <source>
        <dbReference type="Proteomes" id="UP000295703"/>
    </source>
</evidence>
<organism evidence="2 3">
    <name type="scientific">Colletotrichum trifolii</name>
    <dbReference type="NCBI Taxonomy" id="5466"/>
    <lineage>
        <taxon>Eukaryota</taxon>
        <taxon>Fungi</taxon>
        <taxon>Dikarya</taxon>
        <taxon>Ascomycota</taxon>
        <taxon>Pezizomycotina</taxon>
        <taxon>Sordariomycetes</taxon>
        <taxon>Hypocreomycetidae</taxon>
        <taxon>Glomerellales</taxon>
        <taxon>Glomerellaceae</taxon>
        <taxon>Colletotrichum</taxon>
        <taxon>Colletotrichum orbiculare species complex</taxon>
    </lineage>
</organism>
<dbReference type="EMBL" id="RYZW01000023">
    <property type="protein sequence ID" value="TDZ65129.1"/>
    <property type="molecule type" value="Genomic_DNA"/>
</dbReference>
<name>A0A4R8RVA8_COLTR</name>
<gene>
    <name evidence="2" type="ORF">CTRI78_v003659</name>
</gene>
<proteinExistence type="predicted"/>
<evidence type="ECO:0000313" key="2">
    <source>
        <dbReference type="EMBL" id="TDZ65129.1"/>
    </source>
</evidence>
<protein>
    <submittedName>
        <fullName evidence="2">Uncharacterized protein</fullName>
    </submittedName>
</protein>
<evidence type="ECO:0000256" key="1">
    <source>
        <dbReference type="SAM" id="MobiDB-lite"/>
    </source>
</evidence>
<sequence>MADTWWSRLGNNISSRQKCSVSDSFRSRYGFGKEANVGLPYIKRKRDREREIKPRNACDPSYWACTRCFWVRLAAARCTLRWTSRASTGQGLATTLLGFPSLLQLAREASGPRNKLVRCRVPLRKLRPALFCLQLKPCSFYFWLSRAEPSANTESDTLPFPGCTVCGVPSSSGVSPSDRPAGQSRDSTDSTCFGLTPRPDADRGATAKFISPRTQCGAAPWFTFFQRRTFSDERGALPCGSSANRGRGVGLRTFRLHKMRRVFEDYVSRQLRHRQPIPDSVIGLISNTLAVSVSPEQLAWLSGARRETSAWRPGVFMSPVARRDTVEIPTARLFLAETSAGPYLGRLLREHA</sequence>
<keyword evidence="3" id="KW-1185">Reference proteome</keyword>
<accession>A0A4R8RVA8</accession>
<dbReference type="AlphaFoldDB" id="A0A4R8RVA8"/>
<reference evidence="2 3" key="1">
    <citation type="submission" date="2018-12" db="EMBL/GenBank/DDBJ databases">
        <title>Genome sequence and assembly of Colletotrichum trifolii.</title>
        <authorList>
            <person name="Gan P."/>
            <person name="Shirasu K."/>
        </authorList>
    </citation>
    <scope>NUCLEOTIDE SEQUENCE [LARGE SCALE GENOMIC DNA]</scope>
    <source>
        <strain evidence="2 3">543-2</strain>
    </source>
</reference>